<protein>
    <recommendedName>
        <fullName evidence="4">Tetratricopeptide repeat protein</fullName>
    </recommendedName>
</protein>
<name>A0ABT4B162_9ACTN</name>
<organism evidence="2 3">
    <name type="scientific">Paractinoplanes pyxinae</name>
    <dbReference type="NCBI Taxonomy" id="2997416"/>
    <lineage>
        <taxon>Bacteria</taxon>
        <taxon>Bacillati</taxon>
        <taxon>Actinomycetota</taxon>
        <taxon>Actinomycetes</taxon>
        <taxon>Micromonosporales</taxon>
        <taxon>Micromonosporaceae</taxon>
        <taxon>Paractinoplanes</taxon>
    </lineage>
</organism>
<keyword evidence="3" id="KW-1185">Reference proteome</keyword>
<dbReference type="PROSITE" id="PS50005">
    <property type="entry name" value="TPR"/>
    <property type="match status" value="1"/>
</dbReference>
<reference evidence="2" key="1">
    <citation type="submission" date="2022-11" db="EMBL/GenBank/DDBJ databases">
        <authorList>
            <person name="Somphong A."/>
            <person name="Phongsopitanun W."/>
        </authorList>
    </citation>
    <scope>NUCLEOTIDE SEQUENCE</scope>
    <source>
        <strain evidence="2">Pm04-4</strain>
    </source>
</reference>
<evidence type="ECO:0000256" key="1">
    <source>
        <dbReference type="PROSITE-ProRule" id="PRU00339"/>
    </source>
</evidence>
<evidence type="ECO:0000313" key="2">
    <source>
        <dbReference type="EMBL" id="MCY1139630.1"/>
    </source>
</evidence>
<dbReference type="InterPro" id="IPR011990">
    <property type="entry name" value="TPR-like_helical_dom_sf"/>
</dbReference>
<dbReference type="InterPro" id="IPR019734">
    <property type="entry name" value="TPR_rpt"/>
</dbReference>
<dbReference type="Proteomes" id="UP001151002">
    <property type="component" value="Unassembled WGS sequence"/>
</dbReference>
<feature type="repeat" description="TPR" evidence="1">
    <location>
        <begin position="61"/>
        <end position="94"/>
    </location>
</feature>
<evidence type="ECO:0008006" key="4">
    <source>
        <dbReference type="Google" id="ProtNLM"/>
    </source>
</evidence>
<comment type="caution">
    <text evidence="2">The sequence shown here is derived from an EMBL/GenBank/DDBJ whole genome shotgun (WGS) entry which is preliminary data.</text>
</comment>
<gene>
    <name evidence="2" type="ORF">OWR29_16645</name>
</gene>
<dbReference type="RefSeq" id="WP_267563755.1">
    <property type="nucleotide sequence ID" value="NZ_JAPNTZ010000005.1"/>
</dbReference>
<dbReference type="SUPFAM" id="SSF48452">
    <property type="entry name" value="TPR-like"/>
    <property type="match status" value="1"/>
</dbReference>
<accession>A0ABT4B162</accession>
<sequence>MNRDRDSLLVTVSELSGVPRTPQVRLALAEAEFRLALLPGTSTPERIERLHRALCHDPYSAKAEFHLGRLLHGTGRLWAALAAYRRAYRLAPGNRRISLLAAISLLDLGKEEREIGAALLVAVARDDAPQIDAAMAQFDVHIERQGGGGEPTGGQAGPRRRRAAPTAELLGRATPPVRQALLHEHLVRKRPPRAWVTAYLDAGAASVESAVAATLLVGCGVPPADIPQTHRDGPAARLLAAALELAEEADPERFVARAAALLDGRWLPPELVLALHFERWGELDVLEGIALLDAYPASVRELDGFRELRIAVLDGPARRAWSEGRPDEAAVLWRAMIRLDPERADTALNLAMHATGSRSPAYRPAWERVAELLYRQAAAAGDLDLRAADRTALHKAHSTQSLRAAGDRRVDDDALERWMADGDAVEVWLREWDLFYLNARLRFRSPSLLLGVGAEAGADELGAARRIMLLHLDAAFVRTDRPDGARFARLARERLDAADGPLIAREQAEFDDLEREALDRALLLRRLLEHLARLSTTRGRRLAGTVLRSLFLLPLPALDRRCAELGLITTDETLTAILDGSAAFVVRAWPAECPDGAEVAAELLADVEPAFRAMTEPVGLTVPYSRLLLWNGRGAEAYALGAKLISRAGSPEVVRDLQSDVLDDAGGAAAAGIPDGDAGLEAARGVLAGYPLSPAARAAVVVRLVRLGGEARLDEAAHLLSSGARQAPTESLRTGLYARIRSLPRAADAAVRRQIRHYRTRAAPDDLAHALAMTQARRFDHEIRELRHEIDRARGAADVHG</sequence>
<dbReference type="Gene3D" id="1.25.40.10">
    <property type="entry name" value="Tetratricopeptide repeat domain"/>
    <property type="match status" value="1"/>
</dbReference>
<dbReference type="EMBL" id="JAPNTZ010000005">
    <property type="protein sequence ID" value="MCY1139630.1"/>
    <property type="molecule type" value="Genomic_DNA"/>
</dbReference>
<proteinExistence type="predicted"/>
<evidence type="ECO:0000313" key="3">
    <source>
        <dbReference type="Proteomes" id="UP001151002"/>
    </source>
</evidence>
<keyword evidence="1" id="KW-0802">TPR repeat</keyword>